<sequence>MNITSNPALGEFWVMHYFELYPPSVMIATANNCFGCSTSHELAITMDHWQAYASNNRPGLVPRTFDTYPTIGEMAAPPTILSIT</sequence>
<protein>
    <submittedName>
        <fullName evidence="1">Uncharacterized protein</fullName>
    </submittedName>
</protein>
<evidence type="ECO:0000313" key="2">
    <source>
        <dbReference type="Proteomes" id="UP000294003"/>
    </source>
</evidence>
<organism evidence="1 2">
    <name type="scientific">Monosporascus cannonballus</name>
    <dbReference type="NCBI Taxonomy" id="155416"/>
    <lineage>
        <taxon>Eukaryota</taxon>
        <taxon>Fungi</taxon>
        <taxon>Dikarya</taxon>
        <taxon>Ascomycota</taxon>
        <taxon>Pezizomycotina</taxon>
        <taxon>Sordariomycetes</taxon>
        <taxon>Xylariomycetidae</taxon>
        <taxon>Xylariales</taxon>
        <taxon>Xylariales incertae sedis</taxon>
        <taxon>Monosporascus</taxon>
    </lineage>
</organism>
<dbReference type="Proteomes" id="UP000294003">
    <property type="component" value="Unassembled WGS sequence"/>
</dbReference>
<keyword evidence="2" id="KW-1185">Reference proteome</keyword>
<proteinExistence type="predicted"/>
<evidence type="ECO:0000313" key="1">
    <source>
        <dbReference type="EMBL" id="RYO82035.1"/>
    </source>
</evidence>
<accession>A0ABY0H102</accession>
<gene>
    <name evidence="1" type="ORF">DL762_006809</name>
</gene>
<reference evidence="1 2" key="1">
    <citation type="submission" date="2018-06" db="EMBL/GenBank/DDBJ databases">
        <title>Complete Genomes of Monosporascus.</title>
        <authorList>
            <person name="Robinson A.J."/>
            <person name="Natvig D.O."/>
        </authorList>
    </citation>
    <scope>NUCLEOTIDE SEQUENCE [LARGE SCALE GENOMIC DNA]</scope>
    <source>
        <strain evidence="1 2">CBS 609.92</strain>
    </source>
</reference>
<name>A0ABY0H102_9PEZI</name>
<dbReference type="EMBL" id="QJNS01000231">
    <property type="protein sequence ID" value="RYO82035.1"/>
    <property type="molecule type" value="Genomic_DNA"/>
</dbReference>
<comment type="caution">
    <text evidence="1">The sequence shown here is derived from an EMBL/GenBank/DDBJ whole genome shotgun (WGS) entry which is preliminary data.</text>
</comment>